<keyword evidence="9 11" id="KW-0456">Lyase</keyword>
<dbReference type="Proteomes" id="UP001416858">
    <property type="component" value="Unassembled WGS sequence"/>
</dbReference>
<evidence type="ECO:0000256" key="7">
    <source>
        <dbReference type="ARBA" id="ARBA00023004"/>
    </source>
</evidence>
<evidence type="ECO:0000259" key="13">
    <source>
        <dbReference type="Pfam" id="PF03315"/>
    </source>
</evidence>
<dbReference type="InterPro" id="IPR029009">
    <property type="entry name" value="ASB_dom_sf"/>
</dbReference>
<dbReference type="NCBIfam" id="TIGR00720">
    <property type="entry name" value="sda_mono"/>
    <property type="match status" value="1"/>
</dbReference>
<keyword evidence="15" id="KW-1185">Reference proteome</keyword>
<name>A0ABP9VSE9_9BACT</name>
<evidence type="ECO:0000256" key="10">
    <source>
        <dbReference type="ARBA" id="ARBA00049406"/>
    </source>
</evidence>
<evidence type="ECO:0000313" key="14">
    <source>
        <dbReference type="EMBL" id="GAA5507591.1"/>
    </source>
</evidence>
<feature type="domain" description="Serine dehydratase beta chain" evidence="13">
    <location>
        <begin position="3"/>
        <end position="156"/>
    </location>
</feature>
<keyword evidence="6 11" id="KW-0479">Metal-binding</keyword>
<comment type="cofactor">
    <cofactor evidence="1 11">
        <name>[4Fe-4S] cluster</name>
        <dbReference type="ChEBI" id="CHEBI:49883"/>
    </cofactor>
</comment>
<keyword evidence="8 11" id="KW-0411">Iron-sulfur</keyword>
<organism evidence="14 15">
    <name type="scientific">Novipirellula caenicola</name>
    <dbReference type="NCBI Taxonomy" id="1536901"/>
    <lineage>
        <taxon>Bacteria</taxon>
        <taxon>Pseudomonadati</taxon>
        <taxon>Planctomycetota</taxon>
        <taxon>Planctomycetia</taxon>
        <taxon>Pirellulales</taxon>
        <taxon>Pirellulaceae</taxon>
        <taxon>Novipirellula</taxon>
    </lineage>
</organism>
<evidence type="ECO:0000256" key="5">
    <source>
        <dbReference type="ARBA" id="ARBA00022485"/>
    </source>
</evidence>
<protein>
    <recommendedName>
        <fullName evidence="11">L-serine dehydratase</fullName>
        <ecNumber evidence="11">4.3.1.17</ecNumber>
    </recommendedName>
</protein>
<comment type="catalytic activity">
    <reaction evidence="10 11">
        <text>L-serine = pyruvate + NH4(+)</text>
        <dbReference type="Rhea" id="RHEA:19169"/>
        <dbReference type="ChEBI" id="CHEBI:15361"/>
        <dbReference type="ChEBI" id="CHEBI:28938"/>
        <dbReference type="ChEBI" id="CHEBI:33384"/>
        <dbReference type="EC" id="4.3.1.17"/>
    </reaction>
</comment>
<proteinExistence type="inferred from homology"/>
<dbReference type="Pfam" id="PF03315">
    <property type="entry name" value="SDH_beta"/>
    <property type="match status" value="1"/>
</dbReference>
<evidence type="ECO:0000256" key="11">
    <source>
        <dbReference type="RuleBase" id="RU366059"/>
    </source>
</evidence>
<evidence type="ECO:0000256" key="6">
    <source>
        <dbReference type="ARBA" id="ARBA00022723"/>
    </source>
</evidence>
<dbReference type="Gene3D" id="3.30.1330.90">
    <property type="entry name" value="D-3-phosphoglycerate dehydrogenase, domain 3"/>
    <property type="match status" value="1"/>
</dbReference>
<dbReference type="InterPro" id="IPR005131">
    <property type="entry name" value="Ser_deHydtase_bsu"/>
</dbReference>
<dbReference type="SUPFAM" id="SSF143548">
    <property type="entry name" value="Serine metabolism enzymes domain"/>
    <property type="match status" value="1"/>
</dbReference>
<dbReference type="RefSeq" id="WP_345684447.1">
    <property type="nucleotide sequence ID" value="NZ_BAABRO010000006.1"/>
</dbReference>
<dbReference type="EC" id="4.3.1.17" evidence="11"/>
<gene>
    <name evidence="14" type="primary">tdcG</name>
    <name evidence="14" type="ORF">Rcae01_03048</name>
</gene>
<keyword evidence="5 11" id="KW-0004">4Fe-4S</keyword>
<keyword evidence="7 11" id="KW-0408">Iron</keyword>
<dbReference type="InterPro" id="IPR005130">
    <property type="entry name" value="Ser_deHydtase-like_asu"/>
</dbReference>
<dbReference type="Pfam" id="PF03313">
    <property type="entry name" value="SDH_alpha"/>
    <property type="match status" value="1"/>
</dbReference>
<accession>A0ABP9VSE9</accession>
<dbReference type="EMBL" id="BAABRO010000006">
    <property type="protein sequence ID" value="GAA5507591.1"/>
    <property type="molecule type" value="Genomic_DNA"/>
</dbReference>
<evidence type="ECO:0000256" key="9">
    <source>
        <dbReference type="ARBA" id="ARBA00023239"/>
    </source>
</evidence>
<reference evidence="14 15" key="1">
    <citation type="submission" date="2024-02" db="EMBL/GenBank/DDBJ databases">
        <title>Rhodopirellula caenicola NBRC 110016.</title>
        <authorList>
            <person name="Ichikawa N."/>
            <person name="Katano-Makiyama Y."/>
            <person name="Hidaka K."/>
        </authorList>
    </citation>
    <scope>NUCLEOTIDE SEQUENCE [LARGE SCALE GENOMIC DNA]</scope>
    <source>
        <strain evidence="14 15">NBRC 110016</strain>
    </source>
</reference>
<sequence>MISLFDLLKIGIGPSSSHTVGPMIATQRFVKQLDQTDASDSVVRIVVDLYGSLALTGKGHRTDRAAVLGLCGEHPRTVDPESVDPRFAKIQSERVLRWLGKHSIEFDIERDLLFHRDTFLPEHPNGIRCTAMTGSGATLLQKTYLSVGGGFVVEADEIAEAANPLSRDHTAPFVFHSADELLRLCNEHHLTISELVQQNELSFRTAEEIDRELDQIWDVMNHSIEMGCRHEGILPGGLKIQRRAPGIYKKLMGMSLEGETLSLPKDHIDPLSQIDWVTLFALAVNEENAAGGRVVTAPTNGAAGVIPAVLAAQARFDASVDRQAIHTFLRTASAIGMLYKRNASLSAAEMGCQGEVGVACSMAAAGLAAMMGGTPAQIENAAEIGMEHNLGLTCDPVAGLVQVPCIERNAMGAVKAINAARLAVLYGNGEHCVSLDKVIETMRQTGVDMQSKYKETSLGGLAVNVINC</sequence>
<feature type="domain" description="Serine dehydratase-like alpha subunit" evidence="12">
    <location>
        <begin position="187"/>
        <end position="462"/>
    </location>
</feature>
<evidence type="ECO:0000256" key="3">
    <source>
        <dbReference type="ARBA" id="ARBA00008636"/>
    </source>
</evidence>
<dbReference type="InterPro" id="IPR004644">
    <property type="entry name" value="Fe-S_L-Ser_mono"/>
</dbReference>
<evidence type="ECO:0000256" key="8">
    <source>
        <dbReference type="ARBA" id="ARBA00023014"/>
    </source>
</evidence>
<comment type="similarity">
    <text evidence="3 11">Belongs to the iron-sulfur dependent L-serine dehydratase family.</text>
</comment>
<comment type="pathway">
    <text evidence="2">Carbohydrate biosynthesis; gluconeogenesis.</text>
</comment>
<comment type="caution">
    <text evidence="14">The sequence shown here is derived from an EMBL/GenBank/DDBJ whole genome shotgun (WGS) entry which is preliminary data.</text>
</comment>
<evidence type="ECO:0000256" key="2">
    <source>
        <dbReference type="ARBA" id="ARBA00004742"/>
    </source>
</evidence>
<dbReference type="PANTHER" id="PTHR30182">
    <property type="entry name" value="L-SERINE DEHYDRATASE"/>
    <property type="match status" value="1"/>
</dbReference>
<keyword evidence="4 11" id="KW-0312">Gluconeogenesis</keyword>
<evidence type="ECO:0000259" key="12">
    <source>
        <dbReference type="Pfam" id="PF03313"/>
    </source>
</evidence>
<dbReference type="InterPro" id="IPR051318">
    <property type="entry name" value="Fe-S_L-Ser"/>
</dbReference>
<evidence type="ECO:0000256" key="4">
    <source>
        <dbReference type="ARBA" id="ARBA00022432"/>
    </source>
</evidence>
<evidence type="ECO:0000256" key="1">
    <source>
        <dbReference type="ARBA" id="ARBA00001966"/>
    </source>
</evidence>
<dbReference type="PANTHER" id="PTHR30182:SF1">
    <property type="entry name" value="L-SERINE DEHYDRATASE 1"/>
    <property type="match status" value="1"/>
</dbReference>
<evidence type="ECO:0000313" key="15">
    <source>
        <dbReference type="Proteomes" id="UP001416858"/>
    </source>
</evidence>